<dbReference type="EMBL" id="NVMX01000080">
    <property type="protein sequence ID" value="PDZ94987.1"/>
    <property type="molecule type" value="Genomic_DNA"/>
</dbReference>
<dbReference type="AlphaFoldDB" id="A0A9X6STT4"/>
<proteinExistence type="predicted"/>
<sequence length="143" mass="16884">MKKYHYKLRELTTYCNEKGIKPIELTRKEREMFISGENKNYGYFALNEKGNCVVCSKQTGYLSHGYEVYICGQECYDVFHNITEEENMELYRLNKEKSNVWTKIGIEQLLELGYDVEGIAERMDCSITEIEKLIEEMKTSETE</sequence>
<accession>A0A9X6STT4</accession>
<organism evidence="1 2">
    <name type="scientific">Bacillus cereus</name>
    <dbReference type="NCBI Taxonomy" id="1396"/>
    <lineage>
        <taxon>Bacteria</taxon>
        <taxon>Bacillati</taxon>
        <taxon>Bacillota</taxon>
        <taxon>Bacilli</taxon>
        <taxon>Bacillales</taxon>
        <taxon>Bacillaceae</taxon>
        <taxon>Bacillus</taxon>
        <taxon>Bacillus cereus group</taxon>
    </lineage>
</organism>
<evidence type="ECO:0000313" key="1">
    <source>
        <dbReference type="EMBL" id="PDZ94987.1"/>
    </source>
</evidence>
<reference evidence="1 2" key="1">
    <citation type="submission" date="2017-09" db="EMBL/GenBank/DDBJ databases">
        <title>Large-scale bioinformatics analysis of Bacillus genomes uncovers conserved roles of natural products in bacterial physiology.</title>
        <authorList>
            <consortium name="Agbiome Team Llc"/>
            <person name="Bleich R.M."/>
            <person name="Grubbs K.J."/>
            <person name="Santa Maria K.C."/>
            <person name="Allen S.E."/>
            <person name="Farag S."/>
            <person name="Shank E.A."/>
            <person name="Bowers A."/>
        </authorList>
    </citation>
    <scope>NUCLEOTIDE SEQUENCE [LARGE SCALE GENOMIC DNA]</scope>
    <source>
        <strain evidence="1 2">AFS092789</strain>
    </source>
</reference>
<gene>
    <name evidence="1" type="ORF">CON36_30910</name>
</gene>
<protein>
    <submittedName>
        <fullName evidence="1">Uncharacterized protein</fullName>
    </submittedName>
</protein>
<dbReference type="Proteomes" id="UP000219922">
    <property type="component" value="Unassembled WGS sequence"/>
</dbReference>
<comment type="caution">
    <text evidence="1">The sequence shown here is derived from an EMBL/GenBank/DDBJ whole genome shotgun (WGS) entry which is preliminary data.</text>
</comment>
<evidence type="ECO:0000313" key="2">
    <source>
        <dbReference type="Proteomes" id="UP000219922"/>
    </source>
</evidence>
<dbReference type="RefSeq" id="WP_098006341.1">
    <property type="nucleotide sequence ID" value="NZ_NVMX01000080.1"/>
</dbReference>
<name>A0A9X6STT4_BACCE</name>